<dbReference type="AlphaFoldDB" id="A0A7J5XM54"/>
<evidence type="ECO:0000313" key="1">
    <source>
        <dbReference type="EMBL" id="KAF3837667.1"/>
    </source>
</evidence>
<comment type="caution">
    <text evidence="1">The sequence shown here is derived from an EMBL/GenBank/DDBJ whole genome shotgun (WGS) entry which is preliminary data.</text>
</comment>
<sequence>MDNIFYVRNIEKDGTFDGTSPEHRSGVLRRKCTYRHQLRLQCSHQLRLLYSHQLRLLYSHQLRLQVHETYRCMNLHVSFAKHGSPLLCACTDHARRSRSFETADGSPLHGLRVSISRAADEAVADAMTRLETGFFNVVVDCGIQSLEDRFKSLGEVRDKFGVLQNFHNLDDESLTDQCALLGKH</sequence>
<keyword evidence="2" id="KW-1185">Reference proteome</keyword>
<reference evidence="1 2" key="1">
    <citation type="submission" date="2020-03" db="EMBL/GenBank/DDBJ databases">
        <title>Dissostichus mawsoni Genome sequencing and assembly.</title>
        <authorList>
            <person name="Park H."/>
        </authorList>
    </citation>
    <scope>NUCLEOTIDE SEQUENCE [LARGE SCALE GENOMIC DNA]</scope>
    <source>
        <strain evidence="1">DM0001</strain>
        <tissue evidence="1">Muscle</tissue>
    </source>
</reference>
<dbReference type="Proteomes" id="UP000518266">
    <property type="component" value="Unassembled WGS sequence"/>
</dbReference>
<evidence type="ECO:0000313" key="2">
    <source>
        <dbReference type="Proteomes" id="UP000518266"/>
    </source>
</evidence>
<protein>
    <submittedName>
        <fullName evidence="1">Uncharacterized protein</fullName>
    </submittedName>
</protein>
<name>A0A7J5XM54_DISMA</name>
<dbReference type="OrthoDB" id="1750591at2759"/>
<proteinExistence type="predicted"/>
<gene>
    <name evidence="1" type="ORF">F7725_009435</name>
</gene>
<dbReference type="EMBL" id="JAAKFY010000022">
    <property type="protein sequence ID" value="KAF3837667.1"/>
    <property type="molecule type" value="Genomic_DNA"/>
</dbReference>
<organism evidence="1 2">
    <name type="scientific">Dissostichus mawsoni</name>
    <name type="common">Antarctic cod</name>
    <dbReference type="NCBI Taxonomy" id="36200"/>
    <lineage>
        <taxon>Eukaryota</taxon>
        <taxon>Metazoa</taxon>
        <taxon>Chordata</taxon>
        <taxon>Craniata</taxon>
        <taxon>Vertebrata</taxon>
        <taxon>Euteleostomi</taxon>
        <taxon>Actinopterygii</taxon>
        <taxon>Neopterygii</taxon>
        <taxon>Teleostei</taxon>
        <taxon>Neoteleostei</taxon>
        <taxon>Acanthomorphata</taxon>
        <taxon>Eupercaria</taxon>
        <taxon>Perciformes</taxon>
        <taxon>Notothenioidei</taxon>
        <taxon>Nototheniidae</taxon>
        <taxon>Dissostichus</taxon>
    </lineage>
</organism>
<accession>A0A7J5XM54</accession>